<keyword evidence="2" id="KW-1185">Reference proteome</keyword>
<dbReference type="STRING" id="216903.SAMN05444371_2842"/>
<sequence>MRIIISILFLISGFCDLYAQENAIPDYTCEKKLLGYAKLCRTLEVNSTVEDEESPYTYEYEEELARLAKADYSKDSEELYIKKINAYVTKCMSCMICNTLRTRKEQISLLKVAVATGNLDFLRRAIQVYHYPLDLADDIDGMNIMDYVYEEKEYWTKKFPGSKEEELMWNMYKTVKNAGAKFHKYQSLN</sequence>
<dbReference type="RefSeq" id="WP_072999189.1">
    <property type="nucleotide sequence ID" value="NZ_FRAM01000003.1"/>
</dbReference>
<evidence type="ECO:0000313" key="2">
    <source>
        <dbReference type="Proteomes" id="UP000184498"/>
    </source>
</evidence>
<name>A0A1M6TFM1_9FLAO</name>
<accession>A0A1M6TFM1</accession>
<evidence type="ECO:0000313" key="1">
    <source>
        <dbReference type="EMBL" id="SHK55684.1"/>
    </source>
</evidence>
<organism evidence="1 2">
    <name type="scientific">Epilithonimonas mollis</name>
    <dbReference type="NCBI Taxonomy" id="216903"/>
    <lineage>
        <taxon>Bacteria</taxon>
        <taxon>Pseudomonadati</taxon>
        <taxon>Bacteroidota</taxon>
        <taxon>Flavobacteriia</taxon>
        <taxon>Flavobacteriales</taxon>
        <taxon>Weeksellaceae</taxon>
        <taxon>Chryseobacterium group</taxon>
        <taxon>Epilithonimonas</taxon>
    </lineage>
</organism>
<gene>
    <name evidence="1" type="ORF">SAMN05444371_2842</name>
</gene>
<reference evidence="2" key="1">
    <citation type="submission" date="2016-11" db="EMBL/GenBank/DDBJ databases">
        <authorList>
            <person name="Varghese N."/>
            <person name="Submissions S."/>
        </authorList>
    </citation>
    <scope>NUCLEOTIDE SEQUENCE [LARGE SCALE GENOMIC DNA]</scope>
    <source>
        <strain evidence="2">DSM 18016</strain>
    </source>
</reference>
<protein>
    <submittedName>
        <fullName evidence="1">Uncharacterized protein</fullName>
    </submittedName>
</protein>
<dbReference type="Proteomes" id="UP000184498">
    <property type="component" value="Unassembled WGS sequence"/>
</dbReference>
<proteinExistence type="predicted"/>
<dbReference type="EMBL" id="FRAM01000003">
    <property type="protein sequence ID" value="SHK55684.1"/>
    <property type="molecule type" value="Genomic_DNA"/>
</dbReference>
<dbReference type="AlphaFoldDB" id="A0A1M6TFM1"/>